<protein>
    <recommendedName>
        <fullName evidence="5">TrbC/VIRB2 family protein</fullName>
    </recommendedName>
</protein>
<reference evidence="3 4" key="1">
    <citation type="journal article" date="2016" name="Nat. Commun.">
        <title>Thousands of microbial genomes shed light on interconnected biogeochemical processes in an aquifer system.</title>
        <authorList>
            <person name="Anantharaman K."/>
            <person name="Brown C.T."/>
            <person name="Hug L.A."/>
            <person name="Sharon I."/>
            <person name="Castelle C.J."/>
            <person name="Probst A.J."/>
            <person name="Thomas B.C."/>
            <person name="Singh A."/>
            <person name="Wilkins M.J."/>
            <person name="Karaoz U."/>
            <person name="Brodie E.L."/>
            <person name="Williams K.H."/>
            <person name="Hubbard S.S."/>
            <person name="Banfield J.F."/>
        </authorList>
    </citation>
    <scope>NUCLEOTIDE SEQUENCE [LARGE SCALE GENOMIC DNA]</scope>
</reference>
<dbReference type="STRING" id="1797247.A2419_00395"/>
<keyword evidence="1" id="KW-1133">Transmembrane helix</keyword>
<keyword evidence="1" id="KW-0472">Membrane</keyword>
<dbReference type="InterPro" id="IPR043993">
    <property type="entry name" value="T4SS_pilin"/>
</dbReference>
<feature type="transmembrane region" description="Helical" evidence="1">
    <location>
        <begin position="54"/>
        <end position="77"/>
    </location>
</feature>
<accession>A0A1F4Y370</accession>
<feature type="transmembrane region" description="Helical" evidence="1">
    <location>
        <begin position="98"/>
        <end position="119"/>
    </location>
</feature>
<evidence type="ECO:0008006" key="5">
    <source>
        <dbReference type="Google" id="ProtNLM"/>
    </source>
</evidence>
<evidence type="ECO:0000256" key="1">
    <source>
        <dbReference type="SAM" id="Phobius"/>
    </source>
</evidence>
<dbReference type="Pfam" id="PF18895">
    <property type="entry name" value="T4SS_pilin"/>
    <property type="match status" value="1"/>
</dbReference>
<name>A0A1F4Y370_9BACT</name>
<feature type="signal peptide" evidence="2">
    <location>
        <begin position="1"/>
        <end position="22"/>
    </location>
</feature>
<gene>
    <name evidence="3" type="ORF">A2419_00395</name>
</gene>
<proteinExistence type="predicted"/>
<keyword evidence="2" id="KW-0732">Signal</keyword>
<dbReference type="Proteomes" id="UP000176568">
    <property type="component" value="Unassembled WGS sequence"/>
</dbReference>
<keyword evidence="1" id="KW-0812">Transmembrane</keyword>
<evidence type="ECO:0000256" key="2">
    <source>
        <dbReference type="SAM" id="SignalP"/>
    </source>
</evidence>
<comment type="caution">
    <text evidence="3">The sequence shown here is derived from an EMBL/GenBank/DDBJ whole genome shotgun (WGS) entry which is preliminary data.</text>
</comment>
<dbReference type="AlphaFoldDB" id="A0A1F4Y370"/>
<dbReference type="EMBL" id="MEXB01000009">
    <property type="protein sequence ID" value="OGC88308.1"/>
    <property type="molecule type" value="Genomic_DNA"/>
</dbReference>
<evidence type="ECO:0000313" key="4">
    <source>
        <dbReference type="Proteomes" id="UP000176568"/>
    </source>
</evidence>
<feature type="chain" id="PRO_5009515568" description="TrbC/VIRB2 family protein" evidence="2">
    <location>
        <begin position="23"/>
        <end position="140"/>
    </location>
</feature>
<sequence>MKYLKKIYVAAFLFALPMVASAQGGYNNGNSSGYNNGNYVGFTNPLKADSICKALTLFLDAISAIGGPVAVLFLVYAGFKMVWARGNTKALEDAKRNLWYTIIGIGIFIGAWVLGQIIANTLGALGAGAGSSNPTIGQCR</sequence>
<organism evidence="3 4">
    <name type="scientific">Candidatus Adlerbacteria bacterium RIFOXYC1_FULL_48_26</name>
    <dbReference type="NCBI Taxonomy" id="1797247"/>
    <lineage>
        <taxon>Bacteria</taxon>
        <taxon>Candidatus Adleribacteriota</taxon>
    </lineage>
</organism>
<evidence type="ECO:0000313" key="3">
    <source>
        <dbReference type="EMBL" id="OGC88308.1"/>
    </source>
</evidence>